<evidence type="ECO:0000313" key="2">
    <source>
        <dbReference type="Proteomes" id="UP001152888"/>
    </source>
</evidence>
<accession>A0A9P0KNL0</accession>
<sequence length="49" mass="5443">MEIDMQQLVTSVTQNLSEDMAATEMEVIAFQNDLALKSLFPIQNVSGLQ</sequence>
<protein>
    <submittedName>
        <fullName evidence="1">Uncharacterized protein</fullName>
    </submittedName>
</protein>
<dbReference type="AlphaFoldDB" id="A0A9P0KNL0"/>
<dbReference type="OrthoDB" id="6772448at2759"/>
<organism evidence="1 2">
    <name type="scientific">Acanthoscelides obtectus</name>
    <name type="common">Bean weevil</name>
    <name type="synonym">Bruchus obtectus</name>
    <dbReference type="NCBI Taxonomy" id="200917"/>
    <lineage>
        <taxon>Eukaryota</taxon>
        <taxon>Metazoa</taxon>
        <taxon>Ecdysozoa</taxon>
        <taxon>Arthropoda</taxon>
        <taxon>Hexapoda</taxon>
        <taxon>Insecta</taxon>
        <taxon>Pterygota</taxon>
        <taxon>Neoptera</taxon>
        <taxon>Endopterygota</taxon>
        <taxon>Coleoptera</taxon>
        <taxon>Polyphaga</taxon>
        <taxon>Cucujiformia</taxon>
        <taxon>Chrysomeloidea</taxon>
        <taxon>Chrysomelidae</taxon>
        <taxon>Bruchinae</taxon>
        <taxon>Bruchini</taxon>
        <taxon>Acanthoscelides</taxon>
    </lineage>
</organism>
<keyword evidence="2" id="KW-1185">Reference proteome</keyword>
<proteinExistence type="predicted"/>
<comment type="caution">
    <text evidence="1">The sequence shown here is derived from an EMBL/GenBank/DDBJ whole genome shotgun (WGS) entry which is preliminary data.</text>
</comment>
<dbReference type="Proteomes" id="UP001152888">
    <property type="component" value="Unassembled WGS sequence"/>
</dbReference>
<dbReference type="EMBL" id="CAKOFQ010006865">
    <property type="protein sequence ID" value="CAH1977740.1"/>
    <property type="molecule type" value="Genomic_DNA"/>
</dbReference>
<evidence type="ECO:0000313" key="1">
    <source>
        <dbReference type="EMBL" id="CAH1977740.1"/>
    </source>
</evidence>
<name>A0A9P0KNL0_ACAOB</name>
<reference evidence="1" key="1">
    <citation type="submission" date="2022-03" db="EMBL/GenBank/DDBJ databases">
        <authorList>
            <person name="Sayadi A."/>
        </authorList>
    </citation>
    <scope>NUCLEOTIDE SEQUENCE</scope>
</reference>
<gene>
    <name evidence="1" type="ORF">ACAOBT_LOCUS12859</name>
</gene>